<dbReference type="PROSITE" id="PS00455">
    <property type="entry name" value="AMP_BINDING"/>
    <property type="match status" value="1"/>
</dbReference>
<organism evidence="7 8">
    <name type="scientific">Conoideocrella luteorostrata</name>
    <dbReference type="NCBI Taxonomy" id="1105319"/>
    <lineage>
        <taxon>Eukaryota</taxon>
        <taxon>Fungi</taxon>
        <taxon>Dikarya</taxon>
        <taxon>Ascomycota</taxon>
        <taxon>Pezizomycotina</taxon>
        <taxon>Sordariomycetes</taxon>
        <taxon>Hypocreomycetidae</taxon>
        <taxon>Hypocreales</taxon>
        <taxon>Clavicipitaceae</taxon>
        <taxon>Conoideocrella</taxon>
    </lineage>
</organism>
<keyword evidence="3" id="KW-0521">NADP</keyword>
<feature type="domain" description="Thioester reductase (TE)" evidence="6">
    <location>
        <begin position="687"/>
        <end position="918"/>
    </location>
</feature>
<proteinExistence type="predicted"/>
<evidence type="ECO:0000259" key="5">
    <source>
        <dbReference type="Pfam" id="PF00550"/>
    </source>
</evidence>
<dbReference type="Proteomes" id="UP001251528">
    <property type="component" value="Unassembled WGS sequence"/>
</dbReference>
<evidence type="ECO:0000256" key="2">
    <source>
        <dbReference type="ARBA" id="ARBA00022553"/>
    </source>
</evidence>
<evidence type="ECO:0000313" key="8">
    <source>
        <dbReference type="Proteomes" id="UP001251528"/>
    </source>
</evidence>
<keyword evidence="8" id="KW-1185">Reference proteome</keyword>
<sequence length="1036" mass="115048">MDPTSLPLQGSRQLHQTLDYLAATSPRRLFATIPKTSDISDGFREIYFCDMARCSNVAARWIQDQFGSSQSFQTLSFIGIPDLRGVAVFFGAIKCGYKVLFPSPRNPPSTNASLLEQTQCKFVIHATEVNPIVKQLEAETDGVRFVVCPSFQDMLEGNPDPFVYKQNSWTVAKNNPVVVLHSSGSTGIPKPITMTHGSFSILDNERNLHRVPGRKNRDFSIWDFSGGGRFYHIFPYFHLAGFLSNVVNPIFTEASSPVLGPPLQQPSGNLLREIMKSLPLRALYIPPAIAEQLLQEANSIDLFKKLDFVCYTGAPFSPGAGRKLSEVTELVSLYGSTEAFQVPQLVPSKEDWSFMEWNPCFKLEMQPSTDEEGAFELVLFADSSTKSMSALNHNLPGISEWRTKDLFKPHPDKPNLWRYFGRRDDIIVLSNGEKFNPIPFELELQAHPLVAGALVVGYGKVYAILLIEAKPTVNEEALSADSIWPQVAEANKLIPSYGRISRSHIIITNRPFERAGKGTIVRKLTEKKFETDIAELYMTTKSPSKQDNPILATNFTEETVSEFVHLAVISAFPTAAAIADTEDLYSHGFDSLSTTQLVTTLRGGLGAYATSVNLAWINPNMIYRFPTIRQLAKVVGDFLKHEITPSEKRLEDRFSTMDQFRGRYTCDLPQTPKFAFSRPSPGITIALTGSTGSLGSSILASLLKSANVDRVFCLNRGLDAPSRQKKNLAELGVTEMNDARLCFMTINLAKPHLGLSSKDHALLLEQTDIIIHNAWRVDFNLSLQSFAEPYLHSVRTVVDLSAASQKHARICFISSVSSMMGSGSSVPELVPEDYSMSMQLGYSESKCVAEMILAEANRISSTPITILRVGQVAGGTNPQAPLWPAQEWIYPVIKASRSLGMIPMSHFPINWVPIDLASLVIAELVLSPSRKTFDVYNIVNPQEVSWSLLAEVLKKRFGSNNNVIPWEKWAVEARKMTSLMEDPMLEPALKLVDEMVKVPSEISFSTEKAIAASPTMATMKAIDENLLCSWLEQWGF</sequence>
<evidence type="ECO:0000256" key="3">
    <source>
        <dbReference type="ARBA" id="ARBA00022857"/>
    </source>
</evidence>
<gene>
    <name evidence="7" type="ORF">QQS21_004200</name>
</gene>
<accession>A0AAJ0CW01</accession>
<dbReference type="InterPro" id="IPR000873">
    <property type="entry name" value="AMP-dep_synth/lig_dom"/>
</dbReference>
<evidence type="ECO:0000313" key="7">
    <source>
        <dbReference type="EMBL" id="KAK2603619.1"/>
    </source>
</evidence>
<comment type="caution">
    <text evidence="7">The sequence shown here is derived from an EMBL/GenBank/DDBJ whole genome shotgun (WGS) entry which is preliminary data.</text>
</comment>
<dbReference type="Pfam" id="PF00501">
    <property type="entry name" value="AMP-binding"/>
    <property type="match status" value="1"/>
</dbReference>
<protein>
    <submittedName>
        <fullName evidence="7">Uncharacterized protein</fullName>
    </submittedName>
</protein>
<evidence type="ECO:0000256" key="1">
    <source>
        <dbReference type="ARBA" id="ARBA00022450"/>
    </source>
</evidence>
<dbReference type="InterPro" id="IPR013120">
    <property type="entry name" value="FAR_NAD-bd"/>
</dbReference>
<dbReference type="InterPro" id="IPR020845">
    <property type="entry name" value="AMP-binding_CS"/>
</dbReference>
<dbReference type="PANTHER" id="PTHR43439">
    <property type="entry name" value="PHENYLACETATE-COENZYME A LIGASE"/>
    <property type="match status" value="1"/>
</dbReference>
<keyword evidence="1" id="KW-0596">Phosphopantetheine</keyword>
<dbReference type="InterPro" id="IPR036291">
    <property type="entry name" value="NAD(P)-bd_dom_sf"/>
</dbReference>
<name>A0AAJ0CW01_9HYPO</name>
<dbReference type="AlphaFoldDB" id="A0AAJ0CW01"/>
<dbReference type="Gene3D" id="3.40.50.12780">
    <property type="entry name" value="N-terminal domain of ligase-like"/>
    <property type="match status" value="1"/>
</dbReference>
<dbReference type="InterPro" id="IPR042099">
    <property type="entry name" value="ANL_N_sf"/>
</dbReference>
<dbReference type="InterPro" id="IPR009081">
    <property type="entry name" value="PP-bd_ACP"/>
</dbReference>
<dbReference type="InterPro" id="IPR051414">
    <property type="entry name" value="Adenylate-forming_Reductase"/>
</dbReference>
<keyword evidence="2" id="KW-0597">Phosphoprotein</keyword>
<dbReference type="PANTHER" id="PTHR43439:SF2">
    <property type="entry name" value="ENZYME, PUTATIVE (JCVI)-RELATED"/>
    <property type="match status" value="1"/>
</dbReference>
<dbReference type="Pfam" id="PF00550">
    <property type="entry name" value="PP-binding"/>
    <property type="match status" value="1"/>
</dbReference>
<evidence type="ECO:0000259" key="4">
    <source>
        <dbReference type="Pfam" id="PF00501"/>
    </source>
</evidence>
<feature type="domain" description="Carrier" evidence="5">
    <location>
        <begin position="577"/>
        <end position="634"/>
    </location>
</feature>
<dbReference type="Gene3D" id="3.40.50.720">
    <property type="entry name" value="NAD(P)-binding Rossmann-like Domain"/>
    <property type="match status" value="1"/>
</dbReference>
<feature type="domain" description="AMP-dependent synthetase/ligase" evidence="4">
    <location>
        <begin position="83"/>
        <end position="340"/>
    </location>
</feature>
<dbReference type="Pfam" id="PF07993">
    <property type="entry name" value="NAD_binding_4"/>
    <property type="match status" value="1"/>
</dbReference>
<dbReference type="Pfam" id="PF23562">
    <property type="entry name" value="AMP-binding_C_3"/>
    <property type="match status" value="1"/>
</dbReference>
<evidence type="ECO:0000259" key="6">
    <source>
        <dbReference type="Pfam" id="PF07993"/>
    </source>
</evidence>
<dbReference type="SUPFAM" id="SSF56801">
    <property type="entry name" value="Acetyl-CoA synthetase-like"/>
    <property type="match status" value="1"/>
</dbReference>
<dbReference type="EMBL" id="JASWJB010000060">
    <property type="protein sequence ID" value="KAK2603619.1"/>
    <property type="molecule type" value="Genomic_DNA"/>
</dbReference>
<reference evidence="7" key="1">
    <citation type="submission" date="2023-06" db="EMBL/GenBank/DDBJ databases">
        <title>Conoideocrella luteorostrata (Hypocreales: Clavicipitaceae), a potential biocontrol fungus for elongate hemlock scale in United States Christmas tree production areas.</title>
        <authorList>
            <person name="Barrett H."/>
            <person name="Lovett B."/>
            <person name="Macias A.M."/>
            <person name="Stajich J.E."/>
            <person name="Kasson M.T."/>
        </authorList>
    </citation>
    <scope>NUCLEOTIDE SEQUENCE</scope>
    <source>
        <strain evidence="7">ARSEF 14590</strain>
    </source>
</reference>
<dbReference type="SUPFAM" id="SSF51735">
    <property type="entry name" value="NAD(P)-binding Rossmann-fold domains"/>
    <property type="match status" value="1"/>
</dbReference>